<evidence type="ECO:0000313" key="4">
    <source>
        <dbReference type="EMBL" id="OIO16417.1"/>
    </source>
</evidence>
<comment type="function">
    <text evidence="3">Required for rescue of stalled ribosomes mediated by trans-translation. Binds to transfer-messenger RNA (tmRNA), required for stable association of tmRNA with ribosomes. tmRNA and SmpB together mimic tRNA shape, replacing the anticodon stem-loop with SmpB. tmRNA is encoded by the ssrA gene; the 2 termini fold to resemble tRNA(Ala) and it encodes a 'tag peptide', a short internal open reading frame. During trans-translation Ala-aminoacylated tmRNA acts like a tRNA, entering the A-site of stalled ribosomes, displacing the stalled mRNA. The ribosome then switches to translate the ORF on the tmRNA; the nascent peptide is terminated with the 'tag peptide' encoded by the tmRNA and targeted for degradation. The ribosome is freed to recommence translation, which seems to be the essential function of trans-translation.</text>
</comment>
<dbReference type="EMBL" id="MNVB01000062">
    <property type="protein sequence ID" value="OIO16417.1"/>
    <property type="molecule type" value="Genomic_DNA"/>
</dbReference>
<dbReference type="NCBIfam" id="NF003843">
    <property type="entry name" value="PRK05422.1"/>
    <property type="match status" value="1"/>
</dbReference>
<dbReference type="Pfam" id="PF01668">
    <property type="entry name" value="SmpB"/>
    <property type="match status" value="1"/>
</dbReference>
<evidence type="ECO:0000256" key="1">
    <source>
        <dbReference type="ARBA" id="ARBA00022490"/>
    </source>
</evidence>
<evidence type="ECO:0000256" key="2">
    <source>
        <dbReference type="ARBA" id="ARBA00022884"/>
    </source>
</evidence>
<name>A0A1J4TZ52_9BACT</name>
<reference evidence="4 5" key="1">
    <citation type="journal article" date="2016" name="Environ. Microbiol.">
        <title>Genomic resolution of a cold subsurface aquifer community provides metabolic insights for novel microbes adapted to high CO concentrations.</title>
        <authorList>
            <person name="Probst A.J."/>
            <person name="Castelle C.J."/>
            <person name="Singh A."/>
            <person name="Brown C.T."/>
            <person name="Anantharaman K."/>
            <person name="Sharon I."/>
            <person name="Hug L.A."/>
            <person name="Burstein D."/>
            <person name="Emerson J.B."/>
            <person name="Thomas B.C."/>
            <person name="Banfield J.F."/>
        </authorList>
    </citation>
    <scope>NUCLEOTIDE SEQUENCE [LARGE SCALE GENOMIC DNA]</scope>
    <source>
        <strain evidence="4">CG1_02_38_13</strain>
    </source>
</reference>
<dbReference type="Proteomes" id="UP000182465">
    <property type="component" value="Unassembled WGS sequence"/>
</dbReference>
<evidence type="ECO:0000256" key="3">
    <source>
        <dbReference type="HAMAP-Rule" id="MF_00023"/>
    </source>
</evidence>
<dbReference type="HAMAP" id="MF_00023">
    <property type="entry name" value="SmpB"/>
    <property type="match status" value="1"/>
</dbReference>
<dbReference type="SUPFAM" id="SSF74982">
    <property type="entry name" value="Small protein B (SmpB)"/>
    <property type="match status" value="1"/>
</dbReference>
<dbReference type="PANTHER" id="PTHR30308:SF2">
    <property type="entry name" value="SSRA-BINDING PROTEIN"/>
    <property type="match status" value="1"/>
</dbReference>
<keyword evidence="1 3" id="KW-0963">Cytoplasm</keyword>
<gene>
    <name evidence="3" type="primary">smpB</name>
    <name evidence="4" type="ORF">AUJ29_02905</name>
</gene>
<protein>
    <recommendedName>
        <fullName evidence="3">SsrA-binding protein</fullName>
    </recommendedName>
    <alternativeName>
        <fullName evidence="3">Small protein B</fullName>
    </alternativeName>
</protein>
<dbReference type="PROSITE" id="PS01317">
    <property type="entry name" value="SSRP"/>
    <property type="match status" value="1"/>
</dbReference>
<proteinExistence type="inferred from homology"/>
<dbReference type="InterPro" id="IPR023620">
    <property type="entry name" value="SmpB"/>
</dbReference>
<dbReference type="InterPro" id="IPR020081">
    <property type="entry name" value="SsrA-bd_prot_CS"/>
</dbReference>
<dbReference type="AlphaFoldDB" id="A0A1J4TZ52"/>
<accession>A0A1J4TZ52</accession>
<organism evidence="4 5">
    <name type="scientific">Candidatus Kuenenbacteria bacterium CG1_02_38_13</name>
    <dbReference type="NCBI Taxonomy" id="1805235"/>
    <lineage>
        <taxon>Bacteria</taxon>
        <taxon>Candidatus Kueneniibacteriota</taxon>
    </lineage>
</organism>
<comment type="caution">
    <text evidence="4">The sequence shown here is derived from an EMBL/GenBank/DDBJ whole genome shotgun (WGS) entry which is preliminary data.</text>
</comment>
<evidence type="ECO:0000313" key="5">
    <source>
        <dbReference type="Proteomes" id="UP000182465"/>
    </source>
</evidence>
<sequence>MVITQNKQAYYNYAVLDKLEAGLRLSGPEVKSVKKGGINLKGSYINIPDEHSAYLVNTHISPYQPAAIHQKNYNPTNSRRLLLHKKQLKFLLGKSQESGIAIIPLKVYINHRFIKLEIGICRGKKKYDKRESIKRRDFERRKKNLLSI</sequence>
<keyword evidence="2 3" id="KW-0694">RNA-binding</keyword>
<dbReference type="Gene3D" id="2.40.280.10">
    <property type="match status" value="1"/>
</dbReference>
<dbReference type="PANTHER" id="PTHR30308">
    <property type="entry name" value="TMRNA-BINDING COMPONENT OF TRANS-TRANSLATION TAGGING COMPLEX"/>
    <property type="match status" value="1"/>
</dbReference>
<comment type="similarity">
    <text evidence="3">Belongs to the SmpB family.</text>
</comment>
<dbReference type="CDD" id="cd09294">
    <property type="entry name" value="SmpB"/>
    <property type="match status" value="1"/>
</dbReference>
<dbReference type="GO" id="GO:0070929">
    <property type="term" value="P:trans-translation"/>
    <property type="evidence" value="ECO:0007669"/>
    <property type="project" value="UniProtKB-UniRule"/>
</dbReference>
<dbReference type="InterPro" id="IPR000037">
    <property type="entry name" value="SsrA-bd_prot"/>
</dbReference>
<dbReference type="NCBIfam" id="TIGR00086">
    <property type="entry name" value="smpB"/>
    <property type="match status" value="1"/>
</dbReference>
<dbReference type="GO" id="GO:0005829">
    <property type="term" value="C:cytosol"/>
    <property type="evidence" value="ECO:0007669"/>
    <property type="project" value="TreeGrafter"/>
</dbReference>
<dbReference type="GO" id="GO:0070930">
    <property type="term" value="P:trans-translation-dependent protein tagging"/>
    <property type="evidence" value="ECO:0007669"/>
    <property type="project" value="TreeGrafter"/>
</dbReference>
<dbReference type="GO" id="GO:0003723">
    <property type="term" value="F:RNA binding"/>
    <property type="evidence" value="ECO:0007669"/>
    <property type="project" value="UniProtKB-UniRule"/>
</dbReference>
<comment type="subcellular location">
    <subcellularLocation>
        <location evidence="3">Cytoplasm</location>
    </subcellularLocation>
    <text evidence="3">The tmRNA-SmpB complex associates with stalled 70S ribosomes.</text>
</comment>